<dbReference type="EMBL" id="JAKRVY010000001">
    <property type="protein sequence ID" value="MCL9812052.1"/>
    <property type="molecule type" value="Genomic_DNA"/>
</dbReference>
<sequence length="327" mass="36516">MEATIPTEDEQYIAVDVVDNKGIEHNLTLEKQGGQIEYHEQDGYPDDPVERTNSENLHTNNARAYAQYYAAATRGYDTVEEGIHPDRVAMTMLVLADLSPEQLGEYFSTLHQQAASHHTDLEPVFDLPEEIPAGASVQYNQDVYLGLDRDDQQALVDAVGDEDATILEYLDDVEQLATDGGSVAATQNGFEAIRSVAEEHDVPELLDSFDTDRLIQDVSGVHTVWLYHDGINERRGEEADVEGTADAILQVIPNDCETLAEFKEFLIHHLVCQVRDCYIRMGLTPPEPVQVTGPGLTVETVRYQGMDILQDIHDHEASIDWDTVTDY</sequence>
<protein>
    <submittedName>
        <fullName evidence="1">Uncharacterized protein</fullName>
    </submittedName>
</protein>
<evidence type="ECO:0000313" key="2">
    <source>
        <dbReference type="Proteomes" id="UP001202674"/>
    </source>
</evidence>
<dbReference type="AlphaFoldDB" id="A0AAE3K2L3"/>
<reference evidence="1 2" key="1">
    <citation type="journal article" date="2022" name="Syst. Appl. Microbiol.">
        <title>Natronocalculus amylovorans gen. nov., sp. nov., and Natranaeroarchaeum aerophilus sp. nov., dominant culturable amylolytic natronoarchaea from hypersaline soda lakes in southwestern Siberia.</title>
        <authorList>
            <person name="Sorokin D.Y."/>
            <person name="Elcheninov A.G."/>
            <person name="Khizhniak T.V."/>
            <person name="Koenen M."/>
            <person name="Bale N.J."/>
            <person name="Damste J.S.S."/>
            <person name="Kublanov I.V."/>
        </authorList>
    </citation>
    <scope>NUCLEOTIDE SEQUENCE [LARGE SCALE GENOMIC DNA]</scope>
    <source>
        <strain evidence="1 2">AArc-St1-1</strain>
    </source>
</reference>
<dbReference type="Pfam" id="PF25858">
    <property type="entry name" value="DUF7958"/>
    <property type="match status" value="1"/>
</dbReference>
<dbReference type="RefSeq" id="WP_250593588.1">
    <property type="nucleotide sequence ID" value="NZ_JAKRVY010000001.1"/>
</dbReference>
<dbReference type="Proteomes" id="UP001202674">
    <property type="component" value="Unassembled WGS sequence"/>
</dbReference>
<comment type="caution">
    <text evidence="1">The sequence shown here is derived from an EMBL/GenBank/DDBJ whole genome shotgun (WGS) entry which is preliminary data.</text>
</comment>
<evidence type="ECO:0000313" key="1">
    <source>
        <dbReference type="EMBL" id="MCL9812052.1"/>
    </source>
</evidence>
<name>A0AAE3K2L3_9EURY</name>
<organism evidence="1 2">
    <name type="scientific">Natranaeroarchaeum aerophilus</name>
    <dbReference type="NCBI Taxonomy" id="2917711"/>
    <lineage>
        <taxon>Archaea</taxon>
        <taxon>Methanobacteriati</taxon>
        <taxon>Methanobacteriota</taxon>
        <taxon>Stenosarchaea group</taxon>
        <taxon>Halobacteria</taxon>
        <taxon>Halobacteriales</taxon>
        <taxon>Natronoarchaeaceae</taxon>
        <taxon>Natranaeroarchaeum</taxon>
    </lineage>
</organism>
<gene>
    <name evidence="1" type="ORF">AArcSt11_00100</name>
</gene>
<proteinExistence type="predicted"/>
<accession>A0AAE3K2L3</accession>
<dbReference type="InterPro" id="IPR058264">
    <property type="entry name" value="DUF7958"/>
</dbReference>
<keyword evidence="2" id="KW-1185">Reference proteome</keyword>